<feature type="region of interest" description="Disordered" evidence="1">
    <location>
        <begin position="47"/>
        <end position="70"/>
    </location>
</feature>
<sequence length="108" mass="12413">MALYNVPTPNFHNLCCKSHVIRAYSHIRGTFPDSVLLLRPSNTLPDPEIFAQTRNRTRDPLSGSSTYDHSANEADYDINGEFRLFLRSIQLVATADQRPLLARRRFEH</sequence>
<dbReference type="AlphaFoldDB" id="A0A2H1WT65"/>
<proteinExistence type="predicted"/>
<dbReference type="EMBL" id="ODYU01010826">
    <property type="protein sequence ID" value="SOQ56166.1"/>
    <property type="molecule type" value="Genomic_DNA"/>
</dbReference>
<evidence type="ECO:0000256" key="1">
    <source>
        <dbReference type="SAM" id="MobiDB-lite"/>
    </source>
</evidence>
<evidence type="ECO:0000313" key="2">
    <source>
        <dbReference type="EMBL" id="SOQ56166.1"/>
    </source>
</evidence>
<protein>
    <submittedName>
        <fullName evidence="2">SFRICE_033454</fullName>
    </submittedName>
</protein>
<gene>
    <name evidence="2" type="ORF">SFRICE_033454</name>
</gene>
<organism evidence="2">
    <name type="scientific">Spodoptera frugiperda</name>
    <name type="common">Fall armyworm</name>
    <dbReference type="NCBI Taxonomy" id="7108"/>
    <lineage>
        <taxon>Eukaryota</taxon>
        <taxon>Metazoa</taxon>
        <taxon>Ecdysozoa</taxon>
        <taxon>Arthropoda</taxon>
        <taxon>Hexapoda</taxon>
        <taxon>Insecta</taxon>
        <taxon>Pterygota</taxon>
        <taxon>Neoptera</taxon>
        <taxon>Endopterygota</taxon>
        <taxon>Lepidoptera</taxon>
        <taxon>Glossata</taxon>
        <taxon>Ditrysia</taxon>
        <taxon>Noctuoidea</taxon>
        <taxon>Noctuidae</taxon>
        <taxon>Amphipyrinae</taxon>
        <taxon>Spodoptera</taxon>
    </lineage>
</organism>
<name>A0A2H1WT65_SPOFR</name>
<accession>A0A2H1WT65</accession>
<reference evidence="2" key="1">
    <citation type="submission" date="2016-07" db="EMBL/GenBank/DDBJ databases">
        <authorList>
            <person name="Bretaudeau A."/>
        </authorList>
    </citation>
    <scope>NUCLEOTIDE SEQUENCE</scope>
    <source>
        <strain evidence="2">Rice</strain>
        <tissue evidence="2">Whole body</tissue>
    </source>
</reference>